<dbReference type="PANTHER" id="PTHR22946">
    <property type="entry name" value="DIENELACTONE HYDROLASE DOMAIN-CONTAINING PROTEIN-RELATED"/>
    <property type="match status" value="1"/>
</dbReference>
<dbReference type="InterPro" id="IPR002925">
    <property type="entry name" value="Dienelactn_hydro"/>
</dbReference>
<dbReference type="Proteomes" id="UP000829817">
    <property type="component" value="Chromosome"/>
</dbReference>
<dbReference type="EMBL" id="CP091508">
    <property type="protein sequence ID" value="UOO81990.1"/>
    <property type="molecule type" value="Genomic_DNA"/>
</dbReference>
<evidence type="ECO:0000259" key="1">
    <source>
        <dbReference type="Pfam" id="PF01738"/>
    </source>
</evidence>
<dbReference type="Gene3D" id="3.40.50.1820">
    <property type="entry name" value="alpha/beta hydrolase"/>
    <property type="match status" value="1"/>
</dbReference>
<keyword evidence="3" id="KW-1185">Reference proteome</keyword>
<feature type="domain" description="Dienelactone hydrolase" evidence="1">
    <location>
        <begin position="22"/>
        <end position="241"/>
    </location>
</feature>
<evidence type="ECO:0000313" key="2">
    <source>
        <dbReference type="EMBL" id="UOO81990.1"/>
    </source>
</evidence>
<proteinExistence type="predicted"/>
<dbReference type="SUPFAM" id="SSF53474">
    <property type="entry name" value="alpha/beta-Hydrolases"/>
    <property type="match status" value="1"/>
</dbReference>
<gene>
    <name evidence="2" type="ORF">LVJ83_00480</name>
</gene>
<accession>A0ABY4DTH3</accession>
<keyword evidence="2" id="KW-0378">Hydrolase</keyword>
<dbReference type="InterPro" id="IPR029058">
    <property type="entry name" value="AB_hydrolase_fold"/>
</dbReference>
<dbReference type="RefSeq" id="WP_244785252.1">
    <property type="nucleotide sequence ID" value="NZ_CP091508.1"/>
</dbReference>
<reference evidence="2 3" key="1">
    <citation type="journal article" date="2022" name="Res Sq">
        <title>Evolution of multicellular longitudinally dividing oral cavity symbionts (Neisseriaceae).</title>
        <authorList>
            <person name="Nyongesa S."/>
            <person name="Weber P."/>
            <person name="Bernet E."/>
            <person name="Pullido F."/>
            <person name="Nieckarz M."/>
            <person name="Delaby M."/>
            <person name="Nieves C."/>
            <person name="Viehboeck T."/>
            <person name="Krause N."/>
            <person name="Rivera-Millot A."/>
            <person name="Nakamura A."/>
            <person name="Vischer N."/>
            <person name="VanNieuwenhze M."/>
            <person name="Brun Y."/>
            <person name="Cava F."/>
            <person name="Bulgheresi S."/>
            <person name="Veyrier F."/>
        </authorList>
    </citation>
    <scope>NUCLEOTIDE SEQUENCE [LARGE SCALE GENOMIC DNA]</scope>
    <source>
        <strain evidence="2 3">CCUG 63373m</strain>
    </source>
</reference>
<dbReference type="InterPro" id="IPR050261">
    <property type="entry name" value="FrsA_esterase"/>
</dbReference>
<sequence>MSVITRTLSYTTADGLTLQSHLCLPEQAADELSGVLVAPEWWGLSEHAKRAAERLAEAGYAALAMDLYGDACLTDDAAQANEWMTAVLADPAILVERTDLAFHALTAQSQINPHSIGAIGFCFGGKVVLDMARRGADLKAVTSFHGNLTPAIPAQEGFIKGSLLIEHAEKDTMVTLDDLAAFEQEMNAAKVRYSVDIFPGAKHGFTNPQATRNGEKNGVDLAYNEEAAASAWQNMLNLLGRTL</sequence>
<protein>
    <submittedName>
        <fullName evidence="2">Dienelactone hydrolase family protein</fullName>
    </submittedName>
</protein>
<dbReference type="PANTHER" id="PTHR22946:SF0">
    <property type="entry name" value="DIENELACTONE HYDROLASE DOMAIN-CONTAINING PROTEIN"/>
    <property type="match status" value="1"/>
</dbReference>
<dbReference type="GO" id="GO:0016787">
    <property type="term" value="F:hydrolase activity"/>
    <property type="evidence" value="ECO:0007669"/>
    <property type="project" value="UniProtKB-KW"/>
</dbReference>
<dbReference type="Pfam" id="PF01738">
    <property type="entry name" value="DLH"/>
    <property type="match status" value="1"/>
</dbReference>
<name>A0ABY4DTH3_9NEIS</name>
<organism evidence="2 3">
    <name type="scientific">Uruburuella testudinis</name>
    <dbReference type="NCBI Taxonomy" id="1282863"/>
    <lineage>
        <taxon>Bacteria</taxon>
        <taxon>Pseudomonadati</taxon>
        <taxon>Pseudomonadota</taxon>
        <taxon>Betaproteobacteria</taxon>
        <taxon>Neisseriales</taxon>
        <taxon>Neisseriaceae</taxon>
        <taxon>Uruburuella</taxon>
    </lineage>
</organism>
<evidence type="ECO:0000313" key="3">
    <source>
        <dbReference type="Proteomes" id="UP000829817"/>
    </source>
</evidence>